<evidence type="ECO:0000313" key="6">
    <source>
        <dbReference type="EMBL" id="MCP9611149.1"/>
    </source>
</evidence>
<dbReference type="InterPro" id="IPR003593">
    <property type="entry name" value="AAA+_ATPase"/>
</dbReference>
<gene>
    <name evidence="6" type="ORF">NMU02_03470</name>
</gene>
<evidence type="ECO:0000256" key="1">
    <source>
        <dbReference type="ARBA" id="ARBA00005417"/>
    </source>
</evidence>
<keyword evidence="3" id="KW-0547">Nucleotide-binding</keyword>
<dbReference type="Proteomes" id="UP001205603">
    <property type="component" value="Unassembled WGS sequence"/>
</dbReference>
<evidence type="ECO:0000256" key="2">
    <source>
        <dbReference type="ARBA" id="ARBA00022448"/>
    </source>
</evidence>
<proteinExistence type="inferred from homology"/>
<evidence type="ECO:0000256" key="4">
    <source>
        <dbReference type="ARBA" id="ARBA00022840"/>
    </source>
</evidence>
<protein>
    <submittedName>
        <fullName evidence="6">ATP-binding cassette domain-containing protein</fullName>
    </submittedName>
</protein>
<comment type="caution">
    <text evidence="6">The sequence shown here is derived from an EMBL/GenBank/DDBJ whole genome shotgun (WGS) entry which is preliminary data.</text>
</comment>
<keyword evidence="7" id="KW-1185">Reference proteome</keyword>
<dbReference type="Pfam" id="PF00005">
    <property type="entry name" value="ABC_tran"/>
    <property type="match status" value="1"/>
</dbReference>
<dbReference type="SMART" id="SM00382">
    <property type="entry name" value="AAA"/>
    <property type="match status" value="1"/>
</dbReference>
<dbReference type="InterPro" id="IPR050153">
    <property type="entry name" value="Metal_Ion_Import_ABC"/>
</dbReference>
<reference evidence="6 7" key="1">
    <citation type="submission" date="2022-07" db="EMBL/GenBank/DDBJ databases">
        <title>Fecal culturing of patients with breast cancer.</title>
        <authorList>
            <person name="Teng N.M.Y."/>
            <person name="Kiu R."/>
            <person name="Evans R."/>
            <person name="Baker D.J."/>
            <person name="Zenner C."/>
            <person name="Robinson S.D."/>
            <person name="Hall L.J."/>
        </authorList>
    </citation>
    <scope>NUCLEOTIDE SEQUENCE [LARGE SCALE GENOMIC DNA]</scope>
    <source>
        <strain evidence="6 7">LH1063</strain>
    </source>
</reference>
<sequence length="228" mass="25911">MRYGVYARKIYLCGRISSSIEMIEFRDVTFIYDGKPLIEHFTETIETGEKVVLYGSSGTGKSTLLGAIAGFVRPDNGEIAIDGKIMNGESIQLFRQQIAWVPQEFTLPYNTVREMIDAPFLFRINRQKRPSRHKILKEFEKLGLEEILYEKKASEVSGGQRQRIMIVIARLLGKEYTLVDEPTSALDENSIGSLINYIQNFGSSETVVMVSHDNRFISAFDRKIKIGV</sequence>
<evidence type="ECO:0000313" key="7">
    <source>
        <dbReference type="Proteomes" id="UP001205603"/>
    </source>
</evidence>
<dbReference type="InterPro" id="IPR003439">
    <property type="entry name" value="ABC_transporter-like_ATP-bd"/>
</dbReference>
<organism evidence="6 7">
    <name type="scientific">Coprobacter tertius</name>
    <dbReference type="NCBI Taxonomy" id="2944915"/>
    <lineage>
        <taxon>Bacteria</taxon>
        <taxon>Pseudomonadati</taxon>
        <taxon>Bacteroidota</taxon>
        <taxon>Bacteroidia</taxon>
        <taxon>Bacteroidales</taxon>
        <taxon>Barnesiellaceae</taxon>
        <taxon>Coprobacter</taxon>
    </lineage>
</organism>
<dbReference type="RefSeq" id="WP_255025837.1">
    <property type="nucleotide sequence ID" value="NZ_JANDHW010000003.1"/>
</dbReference>
<evidence type="ECO:0000256" key="3">
    <source>
        <dbReference type="ARBA" id="ARBA00022741"/>
    </source>
</evidence>
<feature type="domain" description="ABC transporter" evidence="5">
    <location>
        <begin position="23"/>
        <end position="228"/>
    </location>
</feature>
<accession>A0ABT1MEV2</accession>
<comment type="similarity">
    <text evidence="1">Belongs to the ABC transporter superfamily.</text>
</comment>
<dbReference type="Gene3D" id="3.40.50.300">
    <property type="entry name" value="P-loop containing nucleotide triphosphate hydrolases"/>
    <property type="match status" value="1"/>
</dbReference>
<dbReference type="EMBL" id="JANDHW010000003">
    <property type="protein sequence ID" value="MCP9611149.1"/>
    <property type="molecule type" value="Genomic_DNA"/>
</dbReference>
<name>A0ABT1MEV2_9BACT</name>
<dbReference type="PROSITE" id="PS50893">
    <property type="entry name" value="ABC_TRANSPORTER_2"/>
    <property type="match status" value="1"/>
</dbReference>
<keyword evidence="4 6" id="KW-0067">ATP-binding</keyword>
<keyword evidence="2" id="KW-0813">Transport</keyword>
<dbReference type="SUPFAM" id="SSF52540">
    <property type="entry name" value="P-loop containing nucleoside triphosphate hydrolases"/>
    <property type="match status" value="1"/>
</dbReference>
<dbReference type="PANTHER" id="PTHR42734">
    <property type="entry name" value="METAL TRANSPORT SYSTEM ATP-BINDING PROTEIN TM_0124-RELATED"/>
    <property type="match status" value="1"/>
</dbReference>
<dbReference type="InterPro" id="IPR027417">
    <property type="entry name" value="P-loop_NTPase"/>
</dbReference>
<dbReference type="GO" id="GO:0005524">
    <property type="term" value="F:ATP binding"/>
    <property type="evidence" value="ECO:0007669"/>
    <property type="project" value="UniProtKB-KW"/>
</dbReference>
<dbReference type="PANTHER" id="PTHR42734:SF17">
    <property type="entry name" value="METAL TRANSPORT SYSTEM ATP-BINDING PROTEIN TM_0124-RELATED"/>
    <property type="match status" value="1"/>
</dbReference>
<evidence type="ECO:0000259" key="5">
    <source>
        <dbReference type="PROSITE" id="PS50893"/>
    </source>
</evidence>